<dbReference type="AlphaFoldDB" id="A0A074XXM6"/>
<evidence type="ECO:0000256" key="1">
    <source>
        <dbReference type="ARBA" id="ARBA00000707"/>
    </source>
</evidence>
<dbReference type="InParanoid" id="A0A074XXM6"/>
<evidence type="ECO:0000256" key="6">
    <source>
        <dbReference type="ARBA" id="ARBA00022807"/>
    </source>
</evidence>
<name>A0A074XXM6_AURSE</name>
<sequence length="248" mass="26981">MASVRGSEELPPLEKCFVPLENNPRVFTQLARDLGLPPSWTFHDVYSLTEPDLLNMVPRPVEALIFTTPGETFHRARDAENDAMVPHIADGEKNSVIWFEQTLRNSCGLMAFLHAALNSVAKDDLLPGSVLQDLRDRAVALSVDGRSRLLEHSAALEEAYASAANLGDTAAPPIPQCPLNHYIAFVRLRDGTLWELNGGMKGPVCRGTLAATEDAMSDTALDLTVRSFLRLAEGDTSFTIVALARAGD</sequence>
<evidence type="ECO:0000256" key="2">
    <source>
        <dbReference type="ARBA" id="ARBA00009326"/>
    </source>
</evidence>
<evidence type="ECO:0000256" key="8">
    <source>
        <dbReference type="RuleBase" id="RU361215"/>
    </source>
</evidence>
<comment type="catalytic activity">
    <reaction evidence="1 8">
        <text>Thiol-dependent hydrolysis of ester, thioester, amide, peptide and isopeptide bonds formed by the C-terminal Gly of ubiquitin (a 76-residue protein attached to proteins as an intracellular targeting signal).</text>
        <dbReference type="EC" id="3.4.19.12"/>
    </reaction>
</comment>
<comment type="caution">
    <text evidence="7">Lacks conserved residue(s) required for the propagation of feature annotation.</text>
</comment>
<protein>
    <recommendedName>
        <fullName evidence="8">Ubiquitin carboxyl-terminal hydrolase</fullName>
        <ecNumber evidence="8">3.4.19.12</ecNumber>
    </recommendedName>
</protein>
<dbReference type="InterPro" id="IPR038765">
    <property type="entry name" value="Papain-like_cys_pep_sf"/>
</dbReference>
<comment type="similarity">
    <text evidence="2 7 8">Belongs to the peptidase C12 family.</text>
</comment>
<dbReference type="GO" id="GO:0006511">
    <property type="term" value="P:ubiquitin-dependent protein catabolic process"/>
    <property type="evidence" value="ECO:0007669"/>
    <property type="project" value="UniProtKB-UniRule"/>
</dbReference>
<evidence type="ECO:0000313" key="10">
    <source>
        <dbReference type="EMBL" id="KEQ90333.1"/>
    </source>
</evidence>
<organism evidence="10 11">
    <name type="scientific">Aureobasidium subglaciale (strain EXF-2481)</name>
    <name type="common">Aureobasidium pullulans var. subglaciale</name>
    <dbReference type="NCBI Taxonomy" id="1043005"/>
    <lineage>
        <taxon>Eukaryota</taxon>
        <taxon>Fungi</taxon>
        <taxon>Dikarya</taxon>
        <taxon>Ascomycota</taxon>
        <taxon>Pezizomycotina</taxon>
        <taxon>Dothideomycetes</taxon>
        <taxon>Dothideomycetidae</taxon>
        <taxon>Dothideales</taxon>
        <taxon>Saccotheciaceae</taxon>
        <taxon>Aureobasidium</taxon>
    </lineage>
</organism>
<keyword evidence="3 8" id="KW-0645">Protease</keyword>
<dbReference type="GO" id="GO:0004843">
    <property type="term" value="F:cysteine-type deubiquitinase activity"/>
    <property type="evidence" value="ECO:0007669"/>
    <property type="project" value="UniProtKB-EC"/>
</dbReference>
<dbReference type="GeneID" id="25364988"/>
<dbReference type="EMBL" id="KL584793">
    <property type="protein sequence ID" value="KEQ90333.1"/>
    <property type="molecule type" value="Genomic_DNA"/>
</dbReference>
<dbReference type="PROSITE" id="PS52048">
    <property type="entry name" value="UCH_DOMAIN"/>
    <property type="match status" value="1"/>
</dbReference>
<feature type="domain" description="UCH catalytic" evidence="9">
    <location>
        <begin position="16"/>
        <end position="245"/>
    </location>
</feature>
<evidence type="ECO:0000256" key="5">
    <source>
        <dbReference type="ARBA" id="ARBA00022801"/>
    </source>
</evidence>
<dbReference type="SUPFAM" id="SSF54001">
    <property type="entry name" value="Cysteine proteinases"/>
    <property type="match status" value="1"/>
</dbReference>
<dbReference type="STRING" id="1043005.A0A074XXM6"/>
<keyword evidence="4 8" id="KW-0833">Ubl conjugation pathway</keyword>
<reference evidence="10 11" key="1">
    <citation type="journal article" date="2014" name="BMC Genomics">
        <title>Genome sequencing of four Aureobasidium pullulans varieties: biotechnological potential, stress tolerance, and description of new species.</title>
        <authorList>
            <person name="Gostin Ar C."/>
            <person name="Ohm R.A."/>
            <person name="Kogej T."/>
            <person name="Sonjak S."/>
            <person name="Turk M."/>
            <person name="Zajc J."/>
            <person name="Zalar P."/>
            <person name="Grube M."/>
            <person name="Sun H."/>
            <person name="Han J."/>
            <person name="Sharma A."/>
            <person name="Chiniquy J."/>
            <person name="Ngan C.Y."/>
            <person name="Lipzen A."/>
            <person name="Barry K."/>
            <person name="Grigoriev I.V."/>
            <person name="Gunde-Cimerman N."/>
        </authorList>
    </citation>
    <scope>NUCLEOTIDE SEQUENCE [LARGE SCALE GENOMIC DNA]</scope>
    <source>
        <strain evidence="10 11">EXF-2481</strain>
    </source>
</reference>
<dbReference type="InterPro" id="IPR036959">
    <property type="entry name" value="Peptidase_C12_UCH_sf"/>
</dbReference>
<evidence type="ECO:0000313" key="11">
    <source>
        <dbReference type="Proteomes" id="UP000030641"/>
    </source>
</evidence>
<keyword evidence="11" id="KW-1185">Reference proteome</keyword>
<keyword evidence="6 8" id="KW-0788">Thiol protease</keyword>
<dbReference type="PANTHER" id="PTHR10589">
    <property type="entry name" value="UBIQUITIN CARBOXYL-TERMINAL HYDROLASE"/>
    <property type="match status" value="1"/>
</dbReference>
<dbReference type="PRINTS" id="PR00707">
    <property type="entry name" value="UBCTHYDRLASE"/>
</dbReference>
<dbReference type="PANTHER" id="PTHR10589:SF17">
    <property type="entry name" value="UBIQUITIN CARBOXYL-TERMINAL HYDROLASE"/>
    <property type="match status" value="1"/>
</dbReference>
<dbReference type="EC" id="3.4.19.12" evidence="8"/>
<evidence type="ECO:0000256" key="7">
    <source>
        <dbReference type="PROSITE-ProRule" id="PRU01393"/>
    </source>
</evidence>
<dbReference type="RefSeq" id="XP_013338819.1">
    <property type="nucleotide sequence ID" value="XM_013483365.1"/>
</dbReference>
<dbReference type="InterPro" id="IPR001578">
    <property type="entry name" value="Peptidase_C12_UCH"/>
</dbReference>
<keyword evidence="5 8" id="KW-0378">Hydrolase</keyword>
<evidence type="ECO:0000259" key="9">
    <source>
        <dbReference type="PROSITE" id="PS52048"/>
    </source>
</evidence>
<dbReference type="HOGENOM" id="CLU_054406_0_2_1"/>
<dbReference type="Gene3D" id="3.40.532.10">
    <property type="entry name" value="Peptidase C12, ubiquitin carboxyl-terminal hydrolase"/>
    <property type="match status" value="1"/>
</dbReference>
<gene>
    <name evidence="10" type="ORF">AUEXF2481DRAFT_34033</name>
</gene>
<evidence type="ECO:0000256" key="4">
    <source>
        <dbReference type="ARBA" id="ARBA00022786"/>
    </source>
</evidence>
<proteinExistence type="inferred from homology"/>
<dbReference type="Proteomes" id="UP000030641">
    <property type="component" value="Unassembled WGS sequence"/>
</dbReference>
<dbReference type="GO" id="GO:0016579">
    <property type="term" value="P:protein deubiquitination"/>
    <property type="evidence" value="ECO:0007669"/>
    <property type="project" value="TreeGrafter"/>
</dbReference>
<dbReference type="GO" id="GO:0005737">
    <property type="term" value="C:cytoplasm"/>
    <property type="evidence" value="ECO:0007669"/>
    <property type="project" value="TreeGrafter"/>
</dbReference>
<dbReference type="OMA" id="CISNGEA"/>
<dbReference type="OrthoDB" id="427186at2759"/>
<accession>A0A074XXM6</accession>
<evidence type="ECO:0000256" key="3">
    <source>
        <dbReference type="ARBA" id="ARBA00022670"/>
    </source>
</evidence>
<dbReference type="Pfam" id="PF01088">
    <property type="entry name" value="Peptidase_C12"/>
    <property type="match status" value="1"/>
</dbReference>
<dbReference type="FunCoup" id="A0A074XXM6">
    <property type="interactions" value="543"/>
</dbReference>